<evidence type="ECO:0000313" key="2">
    <source>
        <dbReference type="Proteomes" id="UP000596252"/>
    </source>
</evidence>
<organism evidence="1 2">
    <name type="scientific">Shewanella litorisediminis</name>
    <dbReference type="NCBI Taxonomy" id="1173586"/>
    <lineage>
        <taxon>Bacteria</taxon>
        <taxon>Pseudomonadati</taxon>
        <taxon>Pseudomonadota</taxon>
        <taxon>Gammaproteobacteria</taxon>
        <taxon>Alteromonadales</taxon>
        <taxon>Shewanellaceae</taxon>
        <taxon>Shewanella</taxon>
    </lineage>
</organism>
<dbReference type="EMBL" id="CP069213">
    <property type="protein sequence ID" value="QRH02660.1"/>
    <property type="molecule type" value="Genomic_DNA"/>
</dbReference>
<evidence type="ECO:0000313" key="1">
    <source>
        <dbReference type="EMBL" id="QRH02660.1"/>
    </source>
</evidence>
<dbReference type="RefSeq" id="WP_203326254.1">
    <property type="nucleotide sequence ID" value="NZ_CP069213.1"/>
</dbReference>
<protein>
    <submittedName>
        <fullName evidence="1">Uncharacterized protein</fullName>
    </submittedName>
</protein>
<keyword evidence="2" id="KW-1185">Reference proteome</keyword>
<name>A0ABX7G646_9GAMM</name>
<gene>
    <name evidence="1" type="ORF">JQC75_04340</name>
</gene>
<proteinExistence type="predicted"/>
<dbReference type="Proteomes" id="UP000596252">
    <property type="component" value="Chromosome"/>
</dbReference>
<reference evidence="1 2" key="1">
    <citation type="journal article" date="2012" name="Antonie Van Leeuwenhoek">
        <title>Shewanella litorisediminis sp. nov., a gammaproteobacterium isolated from a tidal flat sediment.</title>
        <authorList>
            <person name="Lee M.H."/>
            <person name="Yoon J.H."/>
        </authorList>
    </citation>
    <scope>NUCLEOTIDE SEQUENCE [LARGE SCALE GENOMIC DNA]</scope>
    <source>
        <strain evidence="1 2">SMK1-12</strain>
    </source>
</reference>
<sequence length="66" mass="7867">MDLVLFEMLPEHRGYRLNIRSDFALFSNRGMKKNYKTDLKFPNNASWVFKSHQAKKKATAGQWLYK</sequence>
<accession>A0ABX7G646</accession>